<gene>
    <name evidence="3 4" type="primary">ureF</name>
    <name evidence="4" type="ORF">DEAC_c19720</name>
</gene>
<evidence type="ECO:0000256" key="2">
    <source>
        <dbReference type="ARBA" id="ARBA00023186"/>
    </source>
</evidence>
<comment type="function">
    <text evidence="3">Required for maturation of urease via the functional incorporation of the urease nickel metallocenter.</text>
</comment>
<protein>
    <recommendedName>
        <fullName evidence="3">Urease accessory protein UreF</fullName>
    </recommendedName>
</protein>
<comment type="subcellular location">
    <subcellularLocation>
        <location evidence="3">Cytoplasm</location>
    </subcellularLocation>
</comment>
<dbReference type="InterPro" id="IPR002639">
    <property type="entry name" value="UreF"/>
</dbReference>
<keyword evidence="2 3" id="KW-0143">Chaperone</keyword>
<evidence type="ECO:0000256" key="1">
    <source>
        <dbReference type="ARBA" id="ARBA00022988"/>
    </source>
</evidence>
<dbReference type="RefSeq" id="WP_053006361.1">
    <property type="nucleotide sequence ID" value="NZ_LDZY01000006.1"/>
</dbReference>
<comment type="similarity">
    <text evidence="3">Belongs to the UreF family.</text>
</comment>
<dbReference type="GO" id="GO:0005737">
    <property type="term" value="C:cytoplasm"/>
    <property type="evidence" value="ECO:0007669"/>
    <property type="project" value="UniProtKB-SubCell"/>
</dbReference>
<sequence>MMEKFSLEKGLRLMQLADSSFPSGGFTQSFGLETIIQRGDINSKEELNRFMQTFLYYTWRPTDLLAVKLAWDAARQSDGQRLALLDRRLNALKLPSESRAGSHKMGKRLRQLLMEIDADYTVDVSFPFGHHAIILGHYGASAKIELPLLLAAFAHMSTASLIANGVRAVPLGQTSGQQVLAQLQPLLNTCIQWAVAATEKDWGGSAPAFDWAAMAHEQLYSRIFMS</sequence>
<evidence type="ECO:0000313" key="4">
    <source>
        <dbReference type="EMBL" id="KLU65933.1"/>
    </source>
</evidence>
<organism evidence="4 5">
    <name type="scientific">Desulfosporosinus acididurans</name>
    <dbReference type="NCBI Taxonomy" id="476652"/>
    <lineage>
        <taxon>Bacteria</taxon>
        <taxon>Bacillati</taxon>
        <taxon>Bacillota</taxon>
        <taxon>Clostridia</taxon>
        <taxon>Eubacteriales</taxon>
        <taxon>Desulfitobacteriaceae</taxon>
        <taxon>Desulfosporosinus</taxon>
    </lineage>
</organism>
<name>A0A0J1FSH4_9FIRM</name>
<dbReference type="Proteomes" id="UP000036356">
    <property type="component" value="Unassembled WGS sequence"/>
</dbReference>
<dbReference type="Gene3D" id="1.10.4190.10">
    <property type="entry name" value="Urease accessory protein UreF"/>
    <property type="match status" value="1"/>
</dbReference>
<dbReference type="PIRSF" id="PIRSF009467">
    <property type="entry name" value="Ureas_acces_UreF"/>
    <property type="match status" value="1"/>
</dbReference>
<dbReference type="PANTHER" id="PTHR33620:SF1">
    <property type="entry name" value="UREASE ACCESSORY PROTEIN F"/>
    <property type="match status" value="1"/>
</dbReference>
<dbReference type="PANTHER" id="PTHR33620">
    <property type="entry name" value="UREASE ACCESSORY PROTEIN F"/>
    <property type="match status" value="1"/>
</dbReference>
<proteinExistence type="inferred from homology"/>
<dbReference type="AlphaFoldDB" id="A0A0J1FSH4"/>
<dbReference type="EMBL" id="LDZY01000006">
    <property type="protein sequence ID" value="KLU65933.1"/>
    <property type="molecule type" value="Genomic_DNA"/>
</dbReference>
<dbReference type="PATRIC" id="fig|476652.3.peg.2039"/>
<dbReference type="STRING" id="476652.DEAC_c19720"/>
<keyword evidence="3" id="KW-0963">Cytoplasm</keyword>
<accession>A0A0J1FSH4</accession>
<comment type="caution">
    <text evidence="4">The sequence shown here is derived from an EMBL/GenBank/DDBJ whole genome shotgun (WGS) entry which is preliminary data.</text>
</comment>
<reference evidence="4 5" key="1">
    <citation type="submission" date="2015-06" db="EMBL/GenBank/DDBJ databases">
        <title>Draft genome of the moderately acidophilic sulfate reducer Candidatus Desulfosporosinus acididurans strain M1.</title>
        <authorList>
            <person name="Poehlein A."/>
            <person name="Petzsch P."/>
            <person name="Johnson B.D."/>
            <person name="Schloemann M."/>
            <person name="Daniel R."/>
            <person name="Muehling M."/>
        </authorList>
    </citation>
    <scope>NUCLEOTIDE SEQUENCE [LARGE SCALE GENOMIC DNA]</scope>
    <source>
        <strain evidence="4 5">M1</strain>
    </source>
</reference>
<keyword evidence="1 3" id="KW-0996">Nickel insertion</keyword>
<dbReference type="InterPro" id="IPR038277">
    <property type="entry name" value="UreF_sf"/>
</dbReference>
<evidence type="ECO:0000256" key="3">
    <source>
        <dbReference type="HAMAP-Rule" id="MF_01385"/>
    </source>
</evidence>
<dbReference type="Pfam" id="PF01730">
    <property type="entry name" value="UreF"/>
    <property type="match status" value="1"/>
</dbReference>
<evidence type="ECO:0000313" key="5">
    <source>
        <dbReference type="Proteomes" id="UP000036356"/>
    </source>
</evidence>
<dbReference type="HAMAP" id="MF_01385">
    <property type="entry name" value="UreF"/>
    <property type="match status" value="1"/>
</dbReference>
<dbReference type="GO" id="GO:0016151">
    <property type="term" value="F:nickel cation binding"/>
    <property type="evidence" value="ECO:0007669"/>
    <property type="project" value="UniProtKB-UniRule"/>
</dbReference>
<keyword evidence="5" id="KW-1185">Reference proteome</keyword>
<comment type="subunit">
    <text evidence="3">UreD, UreF and UreG form a complex that acts as a GTP-hydrolysis-dependent molecular chaperone, activating the urease apoprotein by helping to assemble the nickel containing metallocenter of UreC. The UreE protein probably delivers the nickel.</text>
</comment>